<evidence type="ECO:0000259" key="3">
    <source>
        <dbReference type="Pfam" id="PF08240"/>
    </source>
</evidence>
<comment type="caution">
    <text evidence="4">The sequence shown here is derived from an EMBL/GenBank/DDBJ whole genome shotgun (WGS) entry which is preliminary data.</text>
</comment>
<dbReference type="Proteomes" id="UP001596044">
    <property type="component" value="Unassembled WGS sequence"/>
</dbReference>
<gene>
    <name evidence="4" type="ORF">ACFPOG_13080</name>
</gene>
<evidence type="ECO:0000256" key="1">
    <source>
        <dbReference type="ARBA" id="ARBA00023002"/>
    </source>
</evidence>
<dbReference type="InterPro" id="IPR013154">
    <property type="entry name" value="ADH-like_N"/>
</dbReference>
<evidence type="ECO:0000313" key="5">
    <source>
        <dbReference type="Proteomes" id="UP001596044"/>
    </source>
</evidence>
<keyword evidence="1" id="KW-0560">Oxidoreductase</keyword>
<evidence type="ECO:0000259" key="2">
    <source>
        <dbReference type="Pfam" id="PF00107"/>
    </source>
</evidence>
<organism evidence="4 5">
    <name type="scientific">Paenibacillus aestuarii</name>
    <dbReference type="NCBI Taxonomy" id="516965"/>
    <lineage>
        <taxon>Bacteria</taxon>
        <taxon>Bacillati</taxon>
        <taxon>Bacillota</taxon>
        <taxon>Bacilli</taxon>
        <taxon>Bacillales</taxon>
        <taxon>Paenibacillaceae</taxon>
        <taxon>Paenibacillus</taxon>
    </lineage>
</organism>
<dbReference type="InterPro" id="IPR036291">
    <property type="entry name" value="NAD(P)-bd_dom_sf"/>
</dbReference>
<reference evidence="5" key="1">
    <citation type="journal article" date="2019" name="Int. J. Syst. Evol. Microbiol.">
        <title>The Global Catalogue of Microorganisms (GCM) 10K type strain sequencing project: providing services to taxonomists for standard genome sequencing and annotation.</title>
        <authorList>
            <consortium name="The Broad Institute Genomics Platform"/>
            <consortium name="The Broad Institute Genome Sequencing Center for Infectious Disease"/>
            <person name="Wu L."/>
            <person name="Ma J."/>
        </authorList>
    </citation>
    <scope>NUCLEOTIDE SEQUENCE [LARGE SCALE GENOMIC DNA]</scope>
    <source>
        <strain evidence="5">KACC 11904</strain>
    </source>
</reference>
<accession>A0ABW0K876</accession>
<dbReference type="RefSeq" id="WP_270880146.1">
    <property type="nucleotide sequence ID" value="NZ_JAQFVF010000029.1"/>
</dbReference>
<dbReference type="SUPFAM" id="SSF50129">
    <property type="entry name" value="GroES-like"/>
    <property type="match status" value="1"/>
</dbReference>
<dbReference type="InterPro" id="IPR013149">
    <property type="entry name" value="ADH-like_C"/>
</dbReference>
<protein>
    <submittedName>
        <fullName evidence="4">Zinc-binding dehydrogenase</fullName>
    </submittedName>
</protein>
<dbReference type="Gene3D" id="3.90.180.10">
    <property type="entry name" value="Medium-chain alcohol dehydrogenases, catalytic domain"/>
    <property type="match status" value="1"/>
</dbReference>
<feature type="domain" description="Alcohol dehydrogenase-like N-terminal" evidence="3">
    <location>
        <begin position="25"/>
        <end position="133"/>
    </location>
</feature>
<dbReference type="PANTHER" id="PTHR43401">
    <property type="entry name" value="L-THREONINE 3-DEHYDROGENASE"/>
    <property type="match status" value="1"/>
</dbReference>
<feature type="domain" description="Alcohol dehydrogenase-like C-terminal" evidence="2">
    <location>
        <begin position="173"/>
        <end position="286"/>
    </location>
</feature>
<dbReference type="InterPro" id="IPR050129">
    <property type="entry name" value="Zn_alcohol_dh"/>
</dbReference>
<evidence type="ECO:0000313" key="4">
    <source>
        <dbReference type="EMBL" id="MFC5449196.1"/>
    </source>
</evidence>
<dbReference type="SUPFAM" id="SSF51735">
    <property type="entry name" value="NAD(P)-binding Rossmann-fold domains"/>
    <property type="match status" value="1"/>
</dbReference>
<name>A0ABW0K876_9BACL</name>
<dbReference type="Pfam" id="PF00107">
    <property type="entry name" value="ADH_zinc_N"/>
    <property type="match status" value="1"/>
</dbReference>
<dbReference type="Gene3D" id="3.40.50.720">
    <property type="entry name" value="NAD(P)-binding Rossmann-like Domain"/>
    <property type="match status" value="1"/>
</dbReference>
<proteinExistence type="predicted"/>
<dbReference type="PANTHER" id="PTHR43401:SF2">
    <property type="entry name" value="L-THREONINE 3-DEHYDROGENASE"/>
    <property type="match status" value="1"/>
</dbReference>
<dbReference type="InterPro" id="IPR011032">
    <property type="entry name" value="GroES-like_sf"/>
</dbReference>
<dbReference type="EMBL" id="JBHSMJ010000018">
    <property type="protein sequence ID" value="MFC5449196.1"/>
    <property type="molecule type" value="Genomic_DNA"/>
</dbReference>
<keyword evidence="5" id="KW-1185">Reference proteome</keyword>
<sequence>MIELFLNQPNKMEIRVSESISIHDPNEVKIKLLYGGICGSDLLVYQGKLGHAAYPLRPGHELLGHVIEAGEQSPYRVGTRVVVQPNTYCGECRLCLSGKTNICKEKKSLGVNMNGGFSEEFVISSKYVLPVPDDLSDRRAVLIEPFAVIVHAFKKVHIGKDTKVAIIGCGNEGMLAAALANHLDANVTAMDINMEKFDLIRSLGSFRVIHPDEVGDEKYEVVVEAAGSRKAIELAAQITAPGGDLVMIGMIPEATLPITHLVRSEITLHGSIIYNVPEDFEKAMEYLRRSDFHIDPVVSTIIPFWEFNQAYELALSRNVGKVVMSFGGRNNEASV</sequence>
<dbReference type="Pfam" id="PF08240">
    <property type="entry name" value="ADH_N"/>
    <property type="match status" value="1"/>
</dbReference>